<accession>A0ACB9YR41</accession>
<name>A0ACB9YR41_9PEZI</name>
<comment type="caution">
    <text evidence="1">The sequence shown here is derived from an EMBL/GenBank/DDBJ whole genome shotgun (WGS) entry which is preliminary data.</text>
</comment>
<dbReference type="Proteomes" id="UP001497700">
    <property type="component" value="Unassembled WGS sequence"/>
</dbReference>
<keyword evidence="2" id="KW-1185">Reference proteome</keyword>
<reference evidence="1 2" key="1">
    <citation type="journal article" date="2022" name="New Phytol.">
        <title>Ecological generalism drives hyperdiversity of secondary metabolite gene clusters in xylarialean endophytes.</title>
        <authorList>
            <person name="Franco M.E.E."/>
            <person name="Wisecaver J.H."/>
            <person name="Arnold A.E."/>
            <person name="Ju Y.M."/>
            <person name="Slot J.C."/>
            <person name="Ahrendt S."/>
            <person name="Moore L.P."/>
            <person name="Eastman K.E."/>
            <person name="Scott K."/>
            <person name="Konkel Z."/>
            <person name="Mondo S.J."/>
            <person name="Kuo A."/>
            <person name="Hayes R.D."/>
            <person name="Haridas S."/>
            <person name="Andreopoulos B."/>
            <person name="Riley R."/>
            <person name="LaButti K."/>
            <person name="Pangilinan J."/>
            <person name="Lipzen A."/>
            <person name="Amirebrahimi M."/>
            <person name="Yan J."/>
            <person name="Adam C."/>
            <person name="Keymanesh K."/>
            <person name="Ng V."/>
            <person name="Louie K."/>
            <person name="Northen T."/>
            <person name="Drula E."/>
            <person name="Henrissat B."/>
            <person name="Hsieh H.M."/>
            <person name="Youens-Clark K."/>
            <person name="Lutzoni F."/>
            <person name="Miadlikowska J."/>
            <person name="Eastwood D.C."/>
            <person name="Hamelin R.C."/>
            <person name="Grigoriev I.V."/>
            <person name="U'Ren J.M."/>
        </authorList>
    </citation>
    <scope>NUCLEOTIDE SEQUENCE [LARGE SCALE GENOMIC DNA]</scope>
    <source>
        <strain evidence="1 2">CBS 119005</strain>
    </source>
</reference>
<organism evidence="1 2">
    <name type="scientific">Hypoxylon rubiginosum</name>
    <dbReference type="NCBI Taxonomy" id="110542"/>
    <lineage>
        <taxon>Eukaryota</taxon>
        <taxon>Fungi</taxon>
        <taxon>Dikarya</taxon>
        <taxon>Ascomycota</taxon>
        <taxon>Pezizomycotina</taxon>
        <taxon>Sordariomycetes</taxon>
        <taxon>Xylariomycetidae</taxon>
        <taxon>Xylariales</taxon>
        <taxon>Hypoxylaceae</taxon>
        <taxon>Hypoxylon</taxon>
    </lineage>
</organism>
<protein>
    <submittedName>
        <fullName evidence="1">Uncharacterized protein</fullName>
    </submittedName>
</protein>
<gene>
    <name evidence="1" type="ORF">F4820DRAFT_432366</name>
</gene>
<sequence>MVLTRESTAESEQSYTYTAIQGWHDHLENWNTKNTELPLAAEIYVHSTQLFKEALKHIPSIYYKSATERQLKRALQTLLLWGDQHDVISGELDKILGHSSILQRSTLRTLNSIARVLTERLVPRADGSSKKLAEFCHILCILKEKVLFILTGLPKLKVMDGDNEEDDDDENDDTSEASSYCQSDSFSEIAEDLTTETNNLMDLHPIYESALESKLLFEGEAAADIVESARSPQLRLYIEQIEMRFPGINAELAIYLGEVNYERFLRCSHSRQVAEATIAGKDEFHDLGIGISVHLTTSARNKYAETTMSFRHGNGFHTKVPPIPNDGKNGRPFLCVACGKRVSITDNKAWKQHLFSDLRPYICFEPSCHCLFETFESRADWARHLVLVHGYGEDWPSFRCRLCFEDTGEGEAKVTIHLERHLQDISLAILPNVPEEELDTKKTHSPTPVTDDEPDITIAMKRARNMPAACKARERKAERFEQLEKNIQKLEEERDYWKYRSKNTSLRGCNRCMRLHFKCNNQYGCTNCERLGVVCMADSSIKERDLK</sequence>
<dbReference type="EMBL" id="MU393541">
    <property type="protein sequence ID" value="KAI4861799.1"/>
    <property type="molecule type" value="Genomic_DNA"/>
</dbReference>
<evidence type="ECO:0000313" key="2">
    <source>
        <dbReference type="Proteomes" id="UP001497700"/>
    </source>
</evidence>
<proteinExistence type="predicted"/>
<evidence type="ECO:0000313" key="1">
    <source>
        <dbReference type="EMBL" id="KAI4861799.1"/>
    </source>
</evidence>